<evidence type="ECO:0000313" key="2">
    <source>
        <dbReference type="Proteomes" id="UP001302349"/>
    </source>
</evidence>
<dbReference type="RefSeq" id="WP_317487828.1">
    <property type="nucleotide sequence ID" value="NZ_CP136051.1"/>
</dbReference>
<sequence>MRVVAEIPHPKTKITIFSWNGRYLVKFEYGFLEQTYKVSEMDLTSENDINEIVSEAFVSKVMVRFLEMEKDFGQAINDVV</sequence>
<evidence type="ECO:0000313" key="1">
    <source>
        <dbReference type="EMBL" id="WOK05035.1"/>
    </source>
</evidence>
<dbReference type="Proteomes" id="UP001302349">
    <property type="component" value="Chromosome"/>
</dbReference>
<protein>
    <recommendedName>
        <fullName evidence="3">KTSC domain-containing protein</fullName>
    </recommendedName>
</protein>
<keyword evidence="2" id="KW-1185">Reference proteome</keyword>
<reference evidence="1 2" key="1">
    <citation type="journal article" date="2023" name="Microbiol. Resour. Announc.">
        <title>Complete Genome Sequence of Imperialibacter roseus strain P4T.</title>
        <authorList>
            <person name="Tizabi D.R."/>
            <person name="Bachvaroff T."/>
            <person name="Hill R.T."/>
        </authorList>
    </citation>
    <scope>NUCLEOTIDE SEQUENCE [LARGE SCALE GENOMIC DNA]</scope>
    <source>
        <strain evidence="1 2">P4T</strain>
    </source>
</reference>
<proteinExistence type="predicted"/>
<name>A0ABZ0IM20_9BACT</name>
<gene>
    <name evidence="1" type="ORF">RT717_18295</name>
</gene>
<organism evidence="1 2">
    <name type="scientific">Imperialibacter roseus</name>
    <dbReference type="NCBI Taxonomy" id="1324217"/>
    <lineage>
        <taxon>Bacteria</taxon>
        <taxon>Pseudomonadati</taxon>
        <taxon>Bacteroidota</taxon>
        <taxon>Cytophagia</taxon>
        <taxon>Cytophagales</taxon>
        <taxon>Flammeovirgaceae</taxon>
        <taxon>Imperialibacter</taxon>
    </lineage>
</organism>
<dbReference type="EMBL" id="CP136051">
    <property type="protein sequence ID" value="WOK05035.1"/>
    <property type="molecule type" value="Genomic_DNA"/>
</dbReference>
<evidence type="ECO:0008006" key="3">
    <source>
        <dbReference type="Google" id="ProtNLM"/>
    </source>
</evidence>
<accession>A0ABZ0IM20</accession>